<evidence type="ECO:0000256" key="3">
    <source>
        <dbReference type="ARBA" id="ARBA00022801"/>
    </source>
</evidence>
<keyword evidence="9" id="KW-1185">Reference proteome</keyword>
<dbReference type="PANTHER" id="PTHR43772:SF2">
    <property type="entry name" value="PUTATIVE (AFU_ORTHOLOGUE AFUA_2G04480)-RELATED"/>
    <property type="match status" value="1"/>
</dbReference>
<comment type="similarity">
    <text evidence="1 6">Belongs to the glycosyl hydrolase 43 family.</text>
</comment>
<evidence type="ECO:0000256" key="2">
    <source>
        <dbReference type="ARBA" id="ARBA00022651"/>
    </source>
</evidence>
<gene>
    <name evidence="8" type="ORF">QQX04_08660</name>
</gene>
<evidence type="ECO:0000256" key="7">
    <source>
        <dbReference type="SAM" id="MobiDB-lite"/>
    </source>
</evidence>
<evidence type="ECO:0000313" key="9">
    <source>
        <dbReference type="Proteomes" id="UP001172738"/>
    </source>
</evidence>
<keyword evidence="3 6" id="KW-0378">Hydrolase</keyword>
<keyword evidence="2" id="KW-0858">Xylan degradation</keyword>
<dbReference type="SUPFAM" id="SSF75005">
    <property type="entry name" value="Arabinanase/levansucrase/invertase"/>
    <property type="match status" value="2"/>
</dbReference>
<dbReference type="Pfam" id="PF04616">
    <property type="entry name" value="Glyco_hydro_43"/>
    <property type="match status" value="1"/>
</dbReference>
<sequence length="457" mass="49352">MDLGGAPRATGRNPVLPLQHHVPDPEARVMPDGRLYVYGSYDLAEREYCSDRYHVASTADLCEWTVHDVAFRAEDAAWAGPSRPMGRSFLDGAESFDDLPEHVRSSLPEGTEQMPFEEFASAVRAAAAERLPKQTLLYAPDAIERDGRYFLYMCLSDGTEGVAVSDSPEGPFADAVQLPVTGIDPSVFIDDDGAAYYYWGQFESSGARLGPDMMTLDQASVVDGLLTEGEHHFHEGSSMRKRGDLYYLVYAEISRGKPTSLGYATSYSPLGPFTYRGVIVDNADCDPESWNNHGSIAEVGGQWYVFYHRASRGVSSMRRLCIEPIEFSPDGSIPEVPMTSQGAGEPFAAGEEIPAFTACGLSGHVRIAPDGHGSEALTEIAPGDTAVFRYVDGARAARVSVQGTGVGSVEVRTSAGSAAVVEVGGGAVEVDLPESFEEIVLVFHEAQKLTVHSLRFD</sequence>
<name>A0ABT8G1Q2_9MICO</name>
<evidence type="ECO:0000256" key="1">
    <source>
        <dbReference type="ARBA" id="ARBA00009865"/>
    </source>
</evidence>
<evidence type="ECO:0000256" key="6">
    <source>
        <dbReference type="RuleBase" id="RU361187"/>
    </source>
</evidence>
<evidence type="ECO:0000256" key="4">
    <source>
        <dbReference type="ARBA" id="ARBA00023277"/>
    </source>
</evidence>
<evidence type="ECO:0000313" key="8">
    <source>
        <dbReference type="EMBL" id="MDN4473057.1"/>
    </source>
</evidence>
<dbReference type="RefSeq" id="WP_301128209.1">
    <property type="nucleotide sequence ID" value="NZ_JAUHPV010000004.1"/>
</dbReference>
<evidence type="ECO:0000256" key="5">
    <source>
        <dbReference type="ARBA" id="ARBA00023295"/>
    </source>
</evidence>
<dbReference type="InterPro" id="IPR052176">
    <property type="entry name" value="Glycosyl_Hydrlase_43_Enz"/>
</dbReference>
<dbReference type="EMBL" id="JAUHPV010000004">
    <property type="protein sequence ID" value="MDN4473057.1"/>
    <property type="molecule type" value="Genomic_DNA"/>
</dbReference>
<keyword evidence="5 6" id="KW-0326">Glycosidase</keyword>
<protein>
    <submittedName>
        <fullName evidence="8">Family 43 glycosylhydrolase</fullName>
    </submittedName>
</protein>
<dbReference type="InterPro" id="IPR006710">
    <property type="entry name" value="Glyco_hydro_43"/>
</dbReference>
<dbReference type="PANTHER" id="PTHR43772">
    <property type="entry name" value="ENDO-1,4-BETA-XYLANASE"/>
    <property type="match status" value="1"/>
</dbReference>
<dbReference type="Gene3D" id="2.115.10.20">
    <property type="entry name" value="Glycosyl hydrolase domain, family 43"/>
    <property type="match status" value="1"/>
</dbReference>
<keyword evidence="4" id="KW-0119">Carbohydrate metabolism</keyword>
<accession>A0ABT8G1Q2</accession>
<dbReference type="InterPro" id="IPR023296">
    <property type="entry name" value="Glyco_hydro_beta-prop_sf"/>
</dbReference>
<feature type="region of interest" description="Disordered" evidence="7">
    <location>
        <begin position="1"/>
        <end position="20"/>
    </location>
</feature>
<comment type="caution">
    <text evidence="8">The sequence shown here is derived from an EMBL/GenBank/DDBJ whole genome shotgun (WGS) entry which is preliminary data.</text>
</comment>
<proteinExistence type="inferred from homology"/>
<dbReference type="CDD" id="cd18620">
    <property type="entry name" value="GH43_XylA-like"/>
    <property type="match status" value="1"/>
</dbReference>
<organism evidence="8 9">
    <name type="scientific">Demequina zhanjiangensis</name>
    <dbReference type="NCBI Taxonomy" id="3051659"/>
    <lineage>
        <taxon>Bacteria</taxon>
        <taxon>Bacillati</taxon>
        <taxon>Actinomycetota</taxon>
        <taxon>Actinomycetes</taxon>
        <taxon>Micrococcales</taxon>
        <taxon>Demequinaceae</taxon>
        <taxon>Demequina</taxon>
    </lineage>
</organism>
<reference evidence="8" key="1">
    <citation type="submission" date="2023-06" db="EMBL/GenBank/DDBJ databases">
        <title>SYSU T00b26.</title>
        <authorList>
            <person name="Gao L."/>
            <person name="Fang B.-Z."/>
            <person name="Li W.-J."/>
        </authorList>
    </citation>
    <scope>NUCLEOTIDE SEQUENCE</scope>
    <source>
        <strain evidence="8">SYSU T00b26</strain>
    </source>
</reference>
<dbReference type="Proteomes" id="UP001172738">
    <property type="component" value="Unassembled WGS sequence"/>
</dbReference>
<keyword evidence="2" id="KW-0624">Polysaccharide degradation</keyword>